<sequence length="798" mass="86553">MFLRGSGAVGSDKENVEMAGNPVGDTAETIRGVKRKKGAKVGLAGNPGKRSRVGSATSKLVRLGDEIAKNVVVPVTTPPTCQSIHGSLVGDGGEGVEGEDRGHESGPVDAYTNTSPLGSPQPRCCEGGNPTEVLGDVTAEGEPYLAEGTFLDSRYRILKILGHGSFSTTYLAEETPTEPEPPDTPPSMVAIKRLKKPYALIGENEFLLLGFLHEGEEKLKHIISPIASFFSETEHFHLVLEPLDSARPVSLLRCCCISRTVHSNLACPLRHLSLAKILVQLLSGLFSLHSHHLIHADLTPANVLFLPSSNRIKLIDLGNAIQPDDREAYLDDFGVQSACYRAPEILLGSGPLSRVMDVWSAGVIAVELLFDGEVVGEGREGAELMRSEVDGREALVLRTVELVGSVREYAGGMYYMDMYDEVSLEPAVFTPEGGNQGGPRAEKKGILRNILEDATENMGLVDFLMNMMEVGVGRRKTVDGMLKHPWLIRQLLDTWGDVLIGWVDYGGGGATDDVQDQFGLVPEEGSGFDDVQRPELVEDIPQYGGFLFSDGKRNDEDQGQSLEVGRYEDIQNQPIDELELDLQSSRASLSEDVSTPTSFERELRFDVLEREQSADILESELLPPLAGGSPYHSSWKGVSGSPHAERQLQFDEVKGELSFSLACFRFGEEDEVNYLDDRVVEHTDSSVPETPLITKNGTASITPGENILSLSPSSPPPTTPPLLGDIIASPETPELYPASPVALVEGVEQVEQMESAPLSAVEGEVIEDSGVWHRDLAADMAYDDFFEGGVDDDQVMLC</sequence>
<evidence type="ECO:0000256" key="1">
    <source>
        <dbReference type="ARBA" id="ARBA00003747"/>
    </source>
</evidence>
<dbReference type="PROSITE" id="PS00107">
    <property type="entry name" value="PROTEIN_KINASE_ATP"/>
    <property type="match status" value="1"/>
</dbReference>
<comment type="function">
    <text evidence="1">Component of the EKC/KEOPS complex that is required for the formation of a threonylcarbamoyl group on adenosine at position 37 (t(6)A37) in tRNAs that read codons beginning with adenine. The complex is probably involved in the transfer of the threonylcarbamoyl moiety of threonylcarbamoyl-AMP (TC-AMP) to the N6 group of A37. BUD32 has ATPase activity in the context of the EKC/KEOPS complex and likely plays a supporting role to the catalytic subunit KAE1. The EKC/KEOPS complex also promotes both telomere uncapping and telomere elongation. The complex is required for efficient recruitment of transcriptional coactivators.</text>
</comment>
<evidence type="ECO:0000313" key="18">
    <source>
        <dbReference type="EMBL" id="KAL0635082.1"/>
    </source>
</evidence>
<dbReference type="Gene3D" id="3.30.200.20">
    <property type="entry name" value="Phosphorylase Kinase, domain 1"/>
    <property type="match status" value="1"/>
</dbReference>
<dbReference type="EMBL" id="JBBBZM010000078">
    <property type="protein sequence ID" value="KAL0635082.1"/>
    <property type="molecule type" value="Genomic_DNA"/>
</dbReference>
<keyword evidence="7" id="KW-0808">Transferase</keyword>
<dbReference type="PANTHER" id="PTHR24058">
    <property type="entry name" value="DUAL SPECIFICITY PROTEIN KINASE"/>
    <property type="match status" value="1"/>
</dbReference>
<gene>
    <name evidence="18" type="ORF">Q9L58_006011</name>
</gene>
<evidence type="ECO:0000313" key="19">
    <source>
        <dbReference type="Proteomes" id="UP001447188"/>
    </source>
</evidence>
<comment type="catalytic activity">
    <reaction evidence="13">
        <text>L-threonyl-[protein] + ATP = O-phospho-L-threonyl-[protein] + ADP + H(+)</text>
        <dbReference type="Rhea" id="RHEA:46608"/>
        <dbReference type="Rhea" id="RHEA-COMP:11060"/>
        <dbReference type="Rhea" id="RHEA-COMP:11605"/>
        <dbReference type="ChEBI" id="CHEBI:15378"/>
        <dbReference type="ChEBI" id="CHEBI:30013"/>
        <dbReference type="ChEBI" id="CHEBI:30616"/>
        <dbReference type="ChEBI" id="CHEBI:61977"/>
        <dbReference type="ChEBI" id="CHEBI:456216"/>
        <dbReference type="EC" id="2.7.11.1"/>
    </reaction>
</comment>
<evidence type="ECO:0000256" key="7">
    <source>
        <dbReference type="ARBA" id="ARBA00022679"/>
    </source>
</evidence>
<evidence type="ECO:0000256" key="4">
    <source>
        <dbReference type="ARBA" id="ARBA00013948"/>
    </source>
</evidence>
<dbReference type="InterPro" id="IPR011009">
    <property type="entry name" value="Kinase-like_dom_sf"/>
</dbReference>
<dbReference type="PROSITE" id="PS00109">
    <property type="entry name" value="PROTEIN_KINASE_TYR"/>
    <property type="match status" value="1"/>
</dbReference>
<dbReference type="SUPFAM" id="SSF56112">
    <property type="entry name" value="Protein kinase-like (PK-like)"/>
    <property type="match status" value="1"/>
</dbReference>
<evidence type="ECO:0000256" key="11">
    <source>
        <dbReference type="ARBA" id="ARBA00030980"/>
    </source>
</evidence>
<name>A0ABR3GH39_9PEZI</name>
<dbReference type="SMART" id="SM00220">
    <property type="entry name" value="S_TKc"/>
    <property type="match status" value="1"/>
</dbReference>
<dbReference type="EC" id="2.7.11.1" evidence="3"/>
<dbReference type="InterPro" id="IPR000719">
    <property type="entry name" value="Prot_kinase_dom"/>
</dbReference>
<feature type="region of interest" description="Disordered" evidence="16">
    <location>
        <begin position="83"/>
        <end position="123"/>
    </location>
</feature>
<dbReference type="InterPro" id="IPR008266">
    <property type="entry name" value="Tyr_kinase_AS"/>
</dbReference>
<keyword evidence="6" id="KW-0723">Serine/threonine-protein kinase</keyword>
<keyword evidence="19" id="KW-1185">Reference proteome</keyword>
<evidence type="ECO:0000256" key="13">
    <source>
        <dbReference type="ARBA" id="ARBA00047899"/>
    </source>
</evidence>
<organism evidence="18 19">
    <name type="scientific">Discina gigas</name>
    <dbReference type="NCBI Taxonomy" id="1032678"/>
    <lineage>
        <taxon>Eukaryota</taxon>
        <taxon>Fungi</taxon>
        <taxon>Dikarya</taxon>
        <taxon>Ascomycota</taxon>
        <taxon>Pezizomycotina</taxon>
        <taxon>Pezizomycetes</taxon>
        <taxon>Pezizales</taxon>
        <taxon>Discinaceae</taxon>
        <taxon>Discina</taxon>
    </lineage>
</organism>
<proteinExistence type="predicted"/>
<comment type="catalytic activity">
    <reaction evidence="14">
        <text>L-seryl-[protein] + ATP = O-phospho-L-seryl-[protein] + ADP + H(+)</text>
        <dbReference type="Rhea" id="RHEA:17989"/>
        <dbReference type="Rhea" id="RHEA-COMP:9863"/>
        <dbReference type="Rhea" id="RHEA-COMP:11604"/>
        <dbReference type="ChEBI" id="CHEBI:15378"/>
        <dbReference type="ChEBI" id="CHEBI:29999"/>
        <dbReference type="ChEBI" id="CHEBI:30616"/>
        <dbReference type="ChEBI" id="CHEBI:83421"/>
        <dbReference type="ChEBI" id="CHEBI:456216"/>
        <dbReference type="EC" id="2.7.11.1"/>
    </reaction>
</comment>
<evidence type="ECO:0000256" key="2">
    <source>
        <dbReference type="ARBA" id="ARBA00011534"/>
    </source>
</evidence>
<evidence type="ECO:0000259" key="17">
    <source>
        <dbReference type="PROSITE" id="PS50011"/>
    </source>
</evidence>
<keyword evidence="8 15" id="KW-0547">Nucleotide-binding</keyword>
<evidence type="ECO:0000256" key="10">
    <source>
        <dbReference type="ARBA" id="ARBA00022840"/>
    </source>
</evidence>
<evidence type="ECO:0000256" key="16">
    <source>
        <dbReference type="SAM" id="MobiDB-lite"/>
    </source>
</evidence>
<feature type="region of interest" description="Disordered" evidence="16">
    <location>
        <begin position="1"/>
        <end position="23"/>
    </location>
</feature>
<dbReference type="InterPro" id="IPR017441">
    <property type="entry name" value="Protein_kinase_ATP_BS"/>
</dbReference>
<keyword evidence="9" id="KW-0418">Kinase</keyword>
<evidence type="ECO:0000256" key="15">
    <source>
        <dbReference type="PROSITE-ProRule" id="PRU10141"/>
    </source>
</evidence>
<evidence type="ECO:0000256" key="9">
    <source>
        <dbReference type="ARBA" id="ARBA00022777"/>
    </source>
</evidence>
<comment type="subunit">
    <text evidence="2">Component of the EKC/KEOPS complex composed of at least BUD32, CGI121, GON7, KAE1 and PCC1; the whole complex dimerizes.</text>
</comment>
<dbReference type="PROSITE" id="PS50011">
    <property type="entry name" value="PROTEIN_KINASE_DOM"/>
    <property type="match status" value="1"/>
</dbReference>
<evidence type="ECO:0000256" key="5">
    <source>
        <dbReference type="ARBA" id="ARBA00019973"/>
    </source>
</evidence>
<evidence type="ECO:0000256" key="12">
    <source>
        <dbReference type="ARBA" id="ARBA00033194"/>
    </source>
</evidence>
<dbReference type="Gene3D" id="1.10.510.10">
    <property type="entry name" value="Transferase(Phosphotransferase) domain 1"/>
    <property type="match status" value="1"/>
</dbReference>
<evidence type="ECO:0000256" key="6">
    <source>
        <dbReference type="ARBA" id="ARBA00022527"/>
    </source>
</evidence>
<reference evidence="18 19" key="1">
    <citation type="submission" date="2024-02" db="EMBL/GenBank/DDBJ databases">
        <title>Discinaceae phylogenomics.</title>
        <authorList>
            <person name="Dirks A.C."/>
            <person name="James T.Y."/>
        </authorList>
    </citation>
    <scope>NUCLEOTIDE SEQUENCE [LARGE SCALE GENOMIC DNA]</scope>
    <source>
        <strain evidence="18 19">ACD0624</strain>
    </source>
</reference>
<dbReference type="Proteomes" id="UP001447188">
    <property type="component" value="Unassembled WGS sequence"/>
</dbReference>
<dbReference type="Pfam" id="PF00069">
    <property type="entry name" value="Pkinase"/>
    <property type="match status" value="1"/>
</dbReference>
<accession>A0ABR3GH39</accession>
<dbReference type="InterPro" id="IPR050494">
    <property type="entry name" value="Ser_Thr_dual-spec_kinase"/>
</dbReference>
<keyword evidence="10 15" id="KW-0067">ATP-binding</keyword>
<feature type="binding site" evidence="15">
    <location>
        <position position="192"/>
    </location>
    <ligand>
        <name>ATP</name>
        <dbReference type="ChEBI" id="CHEBI:30616"/>
    </ligand>
</feature>
<protein>
    <recommendedName>
        <fullName evidence="5">EKC/KEOPS complex subunit BUD32</fullName>
        <ecNumber evidence="3">2.7.11.1</ecNumber>
    </recommendedName>
    <alternativeName>
        <fullName evidence="11 12">Atypical Serine/threonine protein kinase BUD32</fullName>
    </alternativeName>
    <alternativeName>
        <fullName evidence="4">EKC/KEOPS complex subunit bud32</fullName>
    </alternativeName>
</protein>
<evidence type="ECO:0000256" key="3">
    <source>
        <dbReference type="ARBA" id="ARBA00012513"/>
    </source>
</evidence>
<comment type="caution">
    <text evidence="18">The sequence shown here is derived from an EMBL/GenBank/DDBJ whole genome shotgun (WGS) entry which is preliminary data.</text>
</comment>
<feature type="domain" description="Protein kinase" evidence="17">
    <location>
        <begin position="155"/>
        <end position="487"/>
    </location>
</feature>
<evidence type="ECO:0000256" key="14">
    <source>
        <dbReference type="ARBA" id="ARBA00048679"/>
    </source>
</evidence>
<evidence type="ECO:0000256" key="8">
    <source>
        <dbReference type="ARBA" id="ARBA00022741"/>
    </source>
</evidence>